<name>A0A1I1DVC8_BREAD</name>
<accession>A0A1I1DVC8</accession>
<sequence length="175" mass="20131">MKIQCFFLLSILPLYGYSMGYEATVQNNNPEIDTTNNISFITTYKSSHIPDLVNSISLLSNLNNTFWRLKFYKHTGKGVIEKITASFISNNISISIYPYNKNTQNEKHYTYRLTLIQALNPNEAIFSYDYQGTLSFMYIRLVMPNLLAIHMAGSFEEIKKTPSLSLEKIGIFLLE</sequence>
<protein>
    <submittedName>
        <fullName evidence="1">Uncharacterized protein</fullName>
    </submittedName>
</protein>
<organism evidence="1 2">
    <name type="scientific">Brevinema andersonii</name>
    <dbReference type="NCBI Taxonomy" id="34097"/>
    <lineage>
        <taxon>Bacteria</taxon>
        <taxon>Pseudomonadati</taxon>
        <taxon>Spirochaetota</taxon>
        <taxon>Spirochaetia</taxon>
        <taxon>Brevinematales</taxon>
        <taxon>Brevinemataceae</taxon>
        <taxon>Brevinema</taxon>
    </lineage>
</organism>
<evidence type="ECO:0000313" key="1">
    <source>
        <dbReference type="EMBL" id="SFB76533.1"/>
    </source>
</evidence>
<evidence type="ECO:0000313" key="2">
    <source>
        <dbReference type="Proteomes" id="UP000240042"/>
    </source>
</evidence>
<proteinExistence type="predicted"/>
<keyword evidence="2" id="KW-1185">Reference proteome</keyword>
<reference evidence="2" key="1">
    <citation type="submission" date="2016-10" db="EMBL/GenBank/DDBJ databases">
        <authorList>
            <person name="Varghese N."/>
            <person name="Submissions S."/>
        </authorList>
    </citation>
    <scope>NUCLEOTIDE SEQUENCE [LARGE SCALE GENOMIC DNA]</scope>
    <source>
        <strain evidence="2">ATCC 43811</strain>
    </source>
</reference>
<dbReference type="Proteomes" id="UP000240042">
    <property type="component" value="Unassembled WGS sequence"/>
</dbReference>
<dbReference type="AlphaFoldDB" id="A0A1I1DVC8"/>
<dbReference type="EMBL" id="FOKY01000003">
    <property type="protein sequence ID" value="SFB76533.1"/>
    <property type="molecule type" value="Genomic_DNA"/>
</dbReference>
<gene>
    <name evidence="1" type="ORF">SAMN02745150_00671</name>
</gene>